<dbReference type="Proteomes" id="UP000751190">
    <property type="component" value="Unassembled WGS sequence"/>
</dbReference>
<feature type="coiled-coil region" evidence="1">
    <location>
        <begin position="39"/>
        <end position="80"/>
    </location>
</feature>
<sequence length="283" mass="31012">MFVATHALTSPCSRDPRCVKEGRHRGRCRIQSKPIELGLTDLGSRIDELEAELARAQARCERLERERAAASQTLAQAVLVVRGFVKERLQTPRSTEFTANECRAELRRIVLNVLLDAKKEAVESTSVNEGDELSLELVEAHCRNPIAEYEERAETIAAQLLSHVASPARPAIVGAPRHGNSYDTMHTRPSFSPPQGAPGYSPCGTYAGGGVVAVVGPPRAWPSAQHFYHPPAAMWMVQQQLPHHPPPHVALHPALLPLTPHAQPAPWVPHEHGRAYDAHPGHV</sequence>
<comment type="caution">
    <text evidence="2">The sequence shown here is derived from an EMBL/GenBank/DDBJ whole genome shotgun (WGS) entry which is preliminary data.</text>
</comment>
<dbReference type="AlphaFoldDB" id="A0A8J5X417"/>
<accession>A0A8J5X417</accession>
<evidence type="ECO:0000256" key="1">
    <source>
        <dbReference type="SAM" id="Coils"/>
    </source>
</evidence>
<protein>
    <submittedName>
        <fullName evidence="2">Uncharacterized protein</fullName>
    </submittedName>
</protein>
<evidence type="ECO:0000313" key="2">
    <source>
        <dbReference type="EMBL" id="KAG8460376.1"/>
    </source>
</evidence>
<proteinExistence type="predicted"/>
<name>A0A8J5X417_DIALT</name>
<organism evidence="2 3">
    <name type="scientific">Diacronema lutheri</name>
    <name type="common">Unicellular marine alga</name>
    <name type="synonym">Monochrysis lutheri</name>
    <dbReference type="NCBI Taxonomy" id="2081491"/>
    <lineage>
        <taxon>Eukaryota</taxon>
        <taxon>Haptista</taxon>
        <taxon>Haptophyta</taxon>
        <taxon>Pavlovophyceae</taxon>
        <taxon>Pavlovales</taxon>
        <taxon>Pavlovaceae</taxon>
        <taxon>Diacronema</taxon>
    </lineage>
</organism>
<dbReference type="EMBL" id="JAGTXO010000033">
    <property type="protein sequence ID" value="KAG8460376.1"/>
    <property type="molecule type" value="Genomic_DNA"/>
</dbReference>
<keyword evidence="3" id="KW-1185">Reference proteome</keyword>
<evidence type="ECO:0000313" key="3">
    <source>
        <dbReference type="Proteomes" id="UP000751190"/>
    </source>
</evidence>
<gene>
    <name evidence="2" type="ORF">KFE25_011867</name>
</gene>
<keyword evidence="1" id="KW-0175">Coiled coil</keyword>
<reference evidence="2" key="1">
    <citation type="submission" date="2021-05" db="EMBL/GenBank/DDBJ databases">
        <title>The genome of the haptophyte Pavlova lutheri (Diacronema luteri, Pavlovales) - a model for lipid biosynthesis in eukaryotic algae.</title>
        <authorList>
            <person name="Hulatt C.J."/>
            <person name="Posewitz M.C."/>
        </authorList>
    </citation>
    <scope>NUCLEOTIDE SEQUENCE</scope>
    <source>
        <strain evidence="2">NIVA-4/92</strain>
    </source>
</reference>